<dbReference type="PANTHER" id="PTHR11908">
    <property type="entry name" value="XANTHINE DEHYDROGENASE"/>
    <property type="match status" value="1"/>
</dbReference>
<dbReference type="Pfam" id="PF01315">
    <property type="entry name" value="Ald_Xan_dh_C"/>
    <property type="match status" value="1"/>
</dbReference>
<dbReference type="InterPro" id="IPR016208">
    <property type="entry name" value="Ald_Oxase/xanthine_DH-like"/>
</dbReference>
<dbReference type="InterPro" id="IPR046867">
    <property type="entry name" value="AldOxase/xan_DH_MoCoBD2"/>
</dbReference>
<dbReference type="Gene3D" id="3.90.1170.50">
    <property type="entry name" value="Aldehyde oxidase/xanthine dehydrogenase, a/b hammerhead"/>
    <property type="match status" value="1"/>
</dbReference>
<dbReference type="SUPFAM" id="SSF56003">
    <property type="entry name" value="Molybdenum cofactor-binding domain"/>
    <property type="match status" value="1"/>
</dbReference>
<keyword evidence="2" id="KW-0560">Oxidoreductase</keyword>
<dbReference type="GO" id="GO:0005506">
    <property type="term" value="F:iron ion binding"/>
    <property type="evidence" value="ECO:0007669"/>
    <property type="project" value="InterPro"/>
</dbReference>
<dbReference type="Proteomes" id="UP000027466">
    <property type="component" value="Unassembled WGS sequence"/>
</dbReference>
<dbReference type="InterPro" id="IPR000674">
    <property type="entry name" value="Ald_Oxase/Xan_DH_a/b"/>
</dbReference>
<dbReference type="PANTHER" id="PTHR11908:SF132">
    <property type="entry name" value="ALDEHYDE OXIDASE 1-RELATED"/>
    <property type="match status" value="1"/>
</dbReference>
<dbReference type="InterPro" id="IPR036856">
    <property type="entry name" value="Ald_Oxase/Xan_DH_a/b_sf"/>
</dbReference>
<sequence>MPIALDSTQSVIGRPYSRIEGPLKVSGRATYTSDVDLPGLLHAVPVCSTIASGKVTSLEFAAAEAMPGVQAVLHRGNIGRFYRISGNSIDGGYVDEARPPFDDDVIRYYGQYVALVIADTFEAASAAAAAIKVGYDVAPHDVRADLSTDAELKVESERGDAARAFDGAAVTLDETYVTPVETHNPIELHATVAQWDGEGYTFYETTQSISNHQGTLVQMLGLPKEKVRVISRYLGSGFGGKLWMWPHSLLAAAASRHTGRPVKLVLNRKMMFQNVGHRPVTQQRMRLSADANGKLTSIRHDYLNHRAILDAYSESCGEATPLLYSTPNLRVSAATVQRNVGSPTAMRGPGAVPGLYALESAMDELAVKLNLDPVEFRIMNEPSVDESTGLPFSSRHLVECLRTGAERFGWEKRTPGVASMKRDGLTLGWGVAACGWPGIRFSADATVDLRADGTARVVCGTQDIGTGTYTILAQLVAAQTGLPLEQIEVGLGDSALPLGPISGGSAATASVIPAVTDAARAAVDVVLAKAAALAESPFAGAKAESLAFSDGRVHRKGEAPKSGVPFGEILEAARMHAASGHGSAKGGFDDPLKKKWSIHSYGAHFAEVTWQPEIAQLRVSRVVTVIDAGRILNPKAGRNQIEGAVVMGVGMALFEHTMYDERYGAPINNNLADYIIASHADAPALDVSFLDYPDTIFNELGARGIAEIGLAGIAAAITGAVYHATGVRVRRLPVMIEDLLAAGKPA</sequence>
<dbReference type="Gene3D" id="3.30.365.10">
    <property type="entry name" value="Aldehyde oxidase/xanthine dehydrogenase, molybdopterin binding domain"/>
    <property type="match status" value="4"/>
</dbReference>
<proteinExistence type="predicted"/>
<keyword evidence="1" id="KW-0500">Molybdenum</keyword>
<organism evidence="4 5">
    <name type="scientific">Caballeronia glathei</name>
    <dbReference type="NCBI Taxonomy" id="60547"/>
    <lineage>
        <taxon>Bacteria</taxon>
        <taxon>Pseudomonadati</taxon>
        <taxon>Pseudomonadota</taxon>
        <taxon>Betaproteobacteria</taxon>
        <taxon>Burkholderiales</taxon>
        <taxon>Burkholderiaceae</taxon>
        <taxon>Caballeronia</taxon>
    </lineage>
</organism>
<reference evidence="4 5" key="1">
    <citation type="submission" date="2014-03" db="EMBL/GenBank/DDBJ databases">
        <title>Draft Genome Sequences of Four Burkholderia Strains.</title>
        <authorList>
            <person name="Liu X.Y."/>
            <person name="Li C.X."/>
            <person name="Xu J.H."/>
        </authorList>
    </citation>
    <scope>NUCLEOTIDE SEQUENCE [LARGE SCALE GENOMIC DNA]</scope>
    <source>
        <strain evidence="4 5">DSM 50014</strain>
    </source>
</reference>
<feature type="domain" description="Aldehyde oxidase/xanthine dehydrogenase a/b hammerhead" evidence="3">
    <location>
        <begin position="26"/>
        <end position="139"/>
    </location>
</feature>
<dbReference type="SMART" id="SM01008">
    <property type="entry name" value="Ald_Xan_dh_C"/>
    <property type="match status" value="1"/>
</dbReference>
<dbReference type="RefSeq" id="WP_035935716.1">
    <property type="nucleotide sequence ID" value="NZ_CADFFX010000002.1"/>
</dbReference>
<dbReference type="AlphaFoldDB" id="A0A069PDR3"/>
<evidence type="ECO:0000256" key="1">
    <source>
        <dbReference type="ARBA" id="ARBA00022505"/>
    </source>
</evidence>
<dbReference type="Pfam" id="PF02738">
    <property type="entry name" value="MoCoBD_1"/>
    <property type="match status" value="1"/>
</dbReference>
<dbReference type="Pfam" id="PF20256">
    <property type="entry name" value="MoCoBD_2"/>
    <property type="match status" value="1"/>
</dbReference>
<evidence type="ECO:0000256" key="2">
    <source>
        <dbReference type="ARBA" id="ARBA00023002"/>
    </source>
</evidence>
<name>A0A069PDR3_9BURK</name>
<protein>
    <submittedName>
        <fullName evidence="4">Oxidoreductase</fullName>
    </submittedName>
</protein>
<evidence type="ECO:0000313" key="4">
    <source>
        <dbReference type="EMBL" id="KDR37954.1"/>
    </source>
</evidence>
<dbReference type="SUPFAM" id="SSF54665">
    <property type="entry name" value="CO dehydrogenase molybdoprotein N-domain-like"/>
    <property type="match status" value="1"/>
</dbReference>
<evidence type="ECO:0000313" key="5">
    <source>
        <dbReference type="Proteomes" id="UP000027466"/>
    </source>
</evidence>
<evidence type="ECO:0000259" key="3">
    <source>
        <dbReference type="SMART" id="SM01008"/>
    </source>
</evidence>
<dbReference type="InterPro" id="IPR037165">
    <property type="entry name" value="AldOxase/xan_DH_Mopterin-bd_sf"/>
</dbReference>
<accession>A0A069PDR3</accession>
<dbReference type="STRING" id="60547.GCA_000751215_04560"/>
<comment type="caution">
    <text evidence="4">The sequence shown here is derived from an EMBL/GenBank/DDBJ whole genome shotgun (WGS) entry which is preliminary data.</text>
</comment>
<dbReference type="InterPro" id="IPR008274">
    <property type="entry name" value="AldOxase/xan_DH_MoCoBD1"/>
</dbReference>
<dbReference type="GO" id="GO:0016491">
    <property type="term" value="F:oxidoreductase activity"/>
    <property type="evidence" value="ECO:0007669"/>
    <property type="project" value="UniProtKB-KW"/>
</dbReference>
<dbReference type="EMBL" id="JFHC01000119">
    <property type="protein sequence ID" value="KDR37954.1"/>
    <property type="molecule type" value="Genomic_DNA"/>
</dbReference>
<gene>
    <name evidence="4" type="ORF">BG61_04860</name>
</gene>
<keyword evidence="5" id="KW-1185">Reference proteome</keyword>